<name>A0A498CNA5_9FIRM</name>
<keyword evidence="5 7" id="KW-1133">Transmembrane helix</keyword>
<evidence type="ECO:0000256" key="4">
    <source>
        <dbReference type="ARBA" id="ARBA00022692"/>
    </source>
</evidence>
<keyword evidence="6 7" id="KW-0472">Membrane</keyword>
<dbReference type="Pfam" id="PF16916">
    <property type="entry name" value="ZT_dimer"/>
    <property type="match status" value="1"/>
</dbReference>
<evidence type="ECO:0000259" key="8">
    <source>
        <dbReference type="Pfam" id="PF01545"/>
    </source>
</evidence>
<evidence type="ECO:0000256" key="5">
    <source>
        <dbReference type="ARBA" id="ARBA00022989"/>
    </source>
</evidence>
<dbReference type="SUPFAM" id="SSF160240">
    <property type="entry name" value="Cation efflux protein cytoplasmic domain-like"/>
    <property type="match status" value="1"/>
</dbReference>
<dbReference type="InterPro" id="IPR058533">
    <property type="entry name" value="Cation_efflux_TM"/>
</dbReference>
<dbReference type="PANTHER" id="PTHR43840:SF15">
    <property type="entry name" value="MITOCHONDRIAL METAL TRANSPORTER 1-RELATED"/>
    <property type="match status" value="1"/>
</dbReference>
<dbReference type="GO" id="GO:0008324">
    <property type="term" value="F:monoatomic cation transmembrane transporter activity"/>
    <property type="evidence" value="ECO:0007669"/>
    <property type="project" value="InterPro"/>
</dbReference>
<feature type="transmembrane region" description="Helical" evidence="7">
    <location>
        <begin position="97"/>
        <end position="115"/>
    </location>
</feature>
<dbReference type="InterPro" id="IPR002524">
    <property type="entry name" value="Cation_efflux"/>
</dbReference>
<dbReference type="Proteomes" id="UP000276301">
    <property type="component" value="Unassembled WGS sequence"/>
</dbReference>
<dbReference type="Pfam" id="PF01545">
    <property type="entry name" value="Cation_efflux"/>
    <property type="match status" value="1"/>
</dbReference>
<evidence type="ECO:0000256" key="7">
    <source>
        <dbReference type="SAM" id="Phobius"/>
    </source>
</evidence>
<dbReference type="InterPro" id="IPR050291">
    <property type="entry name" value="CDF_Transporter"/>
</dbReference>
<evidence type="ECO:0000256" key="6">
    <source>
        <dbReference type="ARBA" id="ARBA00023136"/>
    </source>
</evidence>
<protein>
    <submittedName>
        <fullName evidence="10">Cation transporter</fullName>
    </submittedName>
</protein>
<dbReference type="AlphaFoldDB" id="A0A498CNA5"/>
<evidence type="ECO:0000256" key="3">
    <source>
        <dbReference type="ARBA" id="ARBA00022448"/>
    </source>
</evidence>
<evidence type="ECO:0000313" key="10">
    <source>
        <dbReference type="EMBL" id="RLL08976.1"/>
    </source>
</evidence>
<dbReference type="InterPro" id="IPR027470">
    <property type="entry name" value="Cation_efflux_CTD"/>
</dbReference>
<evidence type="ECO:0000313" key="11">
    <source>
        <dbReference type="Proteomes" id="UP000276301"/>
    </source>
</evidence>
<evidence type="ECO:0000256" key="2">
    <source>
        <dbReference type="ARBA" id="ARBA00008114"/>
    </source>
</evidence>
<keyword evidence="11" id="KW-1185">Reference proteome</keyword>
<comment type="subcellular location">
    <subcellularLocation>
        <location evidence="1">Membrane</location>
        <topology evidence="1">Multi-pass membrane protein</topology>
    </subcellularLocation>
</comment>
<dbReference type="Gene3D" id="1.20.1510.10">
    <property type="entry name" value="Cation efflux protein transmembrane domain"/>
    <property type="match status" value="1"/>
</dbReference>
<proteinExistence type="inferred from homology"/>
<sequence length="388" mass="42242">MINFLLRRFVRDSDRVEDPEVRGRYGVFSGVVGIVLNLCLFAAKAAAGWLTASIAIVADAFNNLSDAGSSVVTLVGFKMACAPSDSEHPFGHGRIEYVSGLAVSMAILLVGLELARGSIAKILRPEAVSFSAVSVVILLLSIAVKLWMCWFNRSLGSRLDSTAMKATAMDSLTDAVATSAVVLGIAVSYFAKINIDGWIGMLVALFILYTGWTTARDSLSPLLGQAPDAAFVRQIEETVLAHDEVSGVHDLIVHDYGPGRRIISLHAEMPCNADILTMHDAVDVIELELRHKFGCDVTIHMDPVAVDHGEIGALRERVEEMVRGIDPSISIHDFRMVNGVTHTNLIFDVTVPHRFRLSDAQVAQRVREGVQAIDSKYFAVIRVEQAFI</sequence>
<dbReference type="FunFam" id="1.20.1510.10:FF:000006">
    <property type="entry name" value="Divalent cation efflux transporter"/>
    <property type="match status" value="1"/>
</dbReference>
<keyword evidence="4 7" id="KW-0812">Transmembrane</keyword>
<gene>
    <name evidence="10" type="ORF">D4A47_11245</name>
</gene>
<feature type="transmembrane region" description="Helical" evidence="7">
    <location>
        <begin position="197"/>
        <end position="215"/>
    </location>
</feature>
<dbReference type="Gene3D" id="3.30.70.1350">
    <property type="entry name" value="Cation efflux protein, cytoplasmic domain"/>
    <property type="match status" value="1"/>
</dbReference>
<feature type="transmembrane region" description="Helical" evidence="7">
    <location>
        <begin position="127"/>
        <end position="151"/>
    </location>
</feature>
<dbReference type="PANTHER" id="PTHR43840">
    <property type="entry name" value="MITOCHONDRIAL METAL TRANSPORTER 1-RELATED"/>
    <property type="match status" value="1"/>
</dbReference>
<comment type="similarity">
    <text evidence="2">Belongs to the cation diffusion facilitator (CDF) transporter (TC 2.A.4) family.</text>
</comment>
<dbReference type="InterPro" id="IPR027469">
    <property type="entry name" value="Cation_efflux_TMD_sf"/>
</dbReference>
<keyword evidence="3" id="KW-0813">Transport</keyword>
<feature type="transmembrane region" description="Helical" evidence="7">
    <location>
        <begin position="172"/>
        <end position="191"/>
    </location>
</feature>
<evidence type="ECO:0000256" key="1">
    <source>
        <dbReference type="ARBA" id="ARBA00004141"/>
    </source>
</evidence>
<dbReference type="EMBL" id="RCHT01000026">
    <property type="protein sequence ID" value="RLL08976.1"/>
    <property type="molecule type" value="Genomic_DNA"/>
</dbReference>
<feature type="domain" description="Cation efflux protein transmembrane" evidence="8">
    <location>
        <begin position="32"/>
        <end position="223"/>
    </location>
</feature>
<dbReference type="SUPFAM" id="SSF161111">
    <property type="entry name" value="Cation efflux protein transmembrane domain-like"/>
    <property type="match status" value="1"/>
</dbReference>
<comment type="caution">
    <text evidence="10">The sequence shown here is derived from an EMBL/GenBank/DDBJ whole genome shotgun (WGS) entry which is preliminary data.</text>
</comment>
<organism evidence="10 11">
    <name type="scientific">Anaerotruncus massiliensis</name>
    <name type="common">ex Liu et al. 2021</name>
    <dbReference type="NCBI Taxonomy" id="2321404"/>
    <lineage>
        <taxon>Bacteria</taxon>
        <taxon>Bacillati</taxon>
        <taxon>Bacillota</taxon>
        <taxon>Clostridia</taxon>
        <taxon>Eubacteriales</taxon>
        <taxon>Oscillospiraceae</taxon>
        <taxon>Anaerotruncus</taxon>
    </lineage>
</organism>
<dbReference type="InterPro" id="IPR036837">
    <property type="entry name" value="Cation_efflux_CTD_sf"/>
</dbReference>
<feature type="domain" description="Cation efflux protein cytoplasmic" evidence="9">
    <location>
        <begin position="227"/>
        <end position="303"/>
    </location>
</feature>
<dbReference type="GO" id="GO:0016020">
    <property type="term" value="C:membrane"/>
    <property type="evidence" value="ECO:0007669"/>
    <property type="project" value="UniProtKB-SubCell"/>
</dbReference>
<accession>A0A498CNA5</accession>
<reference evidence="10 11" key="1">
    <citation type="submission" date="2018-10" db="EMBL/GenBank/DDBJ databases">
        <title>Anaerotruncus faecis sp. nov., isolated from human feces.</title>
        <authorList>
            <person name="Wang Y.-J."/>
        </authorList>
    </citation>
    <scope>NUCLEOTIDE SEQUENCE [LARGE SCALE GENOMIC DNA]</scope>
    <source>
        <strain evidence="10 11">22A2-44</strain>
    </source>
</reference>
<dbReference type="NCBIfam" id="TIGR01297">
    <property type="entry name" value="CDF"/>
    <property type="match status" value="1"/>
</dbReference>
<evidence type="ECO:0000259" key="9">
    <source>
        <dbReference type="Pfam" id="PF16916"/>
    </source>
</evidence>
<dbReference type="RefSeq" id="WP_121587346.1">
    <property type="nucleotide sequence ID" value="NZ_RCHT01000026.1"/>
</dbReference>
<feature type="transmembrane region" description="Helical" evidence="7">
    <location>
        <begin position="25"/>
        <end position="43"/>
    </location>
</feature>